<dbReference type="Gene3D" id="2.20.100.10">
    <property type="entry name" value="Thrombospondin type-1 (TSP1) repeat"/>
    <property type="match status" value="2"/>
</dbReference>
<dbReference type="InterPro" id="IPR017981">
    <property type="entry name" value="GPCR_2-like_7TM"/>
</dbReference>
<dbReference type="Gene3D" id="1.20.1070.10">
    <property type="entry name" value="Rhodopsin 7-helix transmembrane proteins"/>
    <property type="match status" value="1"/>
</dbReference>
<evidence type="ECO:0000256" key="6">
    <source>
        <dbReference type="SAM" id="SignalP"/>
    </source>
</evidence>
<evidence type="ECO:0000256" key="3">
    <source>
        <dbReference type="ARBA" id="ARBA00022989"/>
    </source>
</evidence>
<keyword evidence="2 5" id="KW-0812">Transmembrane</keyword>
<feature type="domain" description="G-protein coupled receptors family 2 profile 2" evidence="7">
    <location>
        <begin position="201"/>
        <end position="443"/>
    </location>
</feature>
<organism evidence="8 9">
    <name type="scientific">Halocaridina rubra</name>
    <name type="common">Hawaiian red shrimp</name>
    <dbReference type="NCBI Taxonomy" id="373956"/>
    <lineage>
        <taxon>Eukaryota</taxon>
        <taxon>Metazoa</taxon>
        <taxon>Ecdysozoa</taxon>
        <taxon>Arthropoda</taxon>
        <taxon>Crustacea</taxon>
        <taxon>Multicrustacea</taxon>
        <taxon>Malacostraca</taxon>
        <taxon>Eumalacostraca</taxon>
        <taxon>Eucarida</taxon>
        <taxon>Decapoda</taxon>
        <taxon>Pleocyemata</taxon>
        <taxon>Caridea</taxon>
        <taxon>Atyoidea</taxon>
        <taxon>Atyidae</taxon>
        <taxon>Halocaridina</taxon>
    </lineage>
</organism>
<comment type="caution">
    <text evidence="8">The sequence shown here is derived from an EMBL/GenBank/DDBJ whole genome shotgun (WGS) entry which is preliminary data.</text>
</comment>
<evidence type="ECO:0000313" key="8">
    <source>
        <dbReference type="EMBL" id="KAK7081539.1"/>
    </source>
</evidence>
<feature type="transmembrane region" description="Helical" evidence="5">
    <location>
        <begin position="418"/>
        <end position="440"/>
    </location>
</feature>
<dbReference type="PROSITE" id="PS50261">
    <property type="entry name" value="G_PROTEIN_RECEP_F2_4"/>
    <property type="match status" value="1"/>
</dbReference>
<feature type="transmembrane region" description="Helical" evidence="5">
    <location>
        <begin position="211"/>
        <end position="232"/>
    </location>
</feature>
<keyword evidence="6" id="KW-0732">Signal</keyword>
<dbReference type="EMBL" id="JAXCGZ010004712">
    <property type="protein sequence ID" value="KAK7081539.1"/>
    <property type="molecule type" value="Genomic_DNA"/>
</dbReference>
<dbReference type="GO" id="GO:0005886">
    <property type="term" value="C:plasma membrane"/>
    <property type="evidence" value="ECO:0007669"/>
    <property type="project" value="TreeGrafter"/>
</dbReference>
<feature type="signal peptide" evidence="6">
    <location>
        <begin position="1"/>
        <end position="19"/>
    </location>
</feature>
<feature type="transmembrane region" description="Helical" evidence="5">
    <location>
        <begin position="271"/>
        <end position="299"/>
    </location>
</feature>
<protein>
    <recommendedName>
        <fullName evidence="7">G-protein coupled receptors family 2 profile 2 domain-containing protein</fullName>
    </recommendedName>
</protein>
<evidence type="ECO:0000313" key="9">
    <source>
        <dbReference type="Proteomes" id="UP001381693"/>
    </source>
</evidence>
<dbReference type="PANTHER" id="PTHR12011:SF347">
    <property type="entry name" value="FI21270P1-RELATED"/>
    <property type="match status" value="1"/>
</dbReference>
<dbReference type="InterPro" id="IPR000832">
    <property type="entry name" value="GPCR_2_secretin-like"/>
</dbReference>
<dbReference type="Pfam" id="PF00090">
    <property type="entry name" value="TSP_1"/>
    <property type="match status" value="2"/>
</dbReference>
<evidence type="ECO:0000259" key="7">
    <source>
        <dbReference type="PROSITE" id="PS50261"/>
    </source>
</evidence>
<accession>A0AAN8XLA8</accession>
<dbReference type="Pfam" id="PF00002">
    <property type="entry name" value="7tm_2"/>
    <property type="match status" value="1"/>
</dbReference>
<dbReference type="SUPFAM" id="SSF82895">
    <property type="entry name" value="TSP-1 type 1 repeat"/>
    <property type="match status" value="2"/>
</dbReference>
<reference evidence="8 9" key="1">
    <citation type="submission" date="2023-11" db="EMBL/GenBank/DDBJ databases">
        <title>Halocaridina rubra genome assembly.</title>
        <authorList>
            <person name="Smith C."/>
        </authorList>
    </citation>
    <scope>NUCLEOTIDE SEQUENCE [LARGE SCALE GENOMIC DNA]</scope>
    <source>
        <strain evidence="8">EP-1</strain>
        <tissue evidence="8">Whole</tissue>
    </source>
</reference>
<feature type="transmembrane region" description="Helical" evidence="5">
    <location>
        <begin position="311"/>
        <end position="331"/>
    </location>
</feature>
<dbReference type="InterPro" id="IPR000884">
    <property type="entry name" value="TSP1_rpt"/>
</dbReference>
<dbReference type="GO" id="GO:0004930">
    <property type="term" value="F:G protein-coupled receptor activity"/>
    <property type="evidence" value="ECO:0007669"/>
    <property type="project" value="InterPro"/>
</dbReference>
<feature type="transmembrane region" description="Helical" evidence="5">
    <location>
        <begin position="351"/>
        <end position="374"/>
    </location>
</feature>
<sequence>MGGAFGLTLLLAVVTITSTADINGEWSPWSIMATECSKACGGGVNLKVRSCTNPAPEGTGQKCLKMDGITRADTEWRSFDCNVQSCWALEWSDWGNCSVICGRGKTARYAVCGNETCTGAQFKEEIEDCNTWNKTGCPDPCLKVTCPEYAVCKDESTEEDPFANCYCTMGYEMNADKTSCIRPPPTTPTARPIPTLPPEQKVVATVISKTASTLIIIMVSITLALFFILRVFTPDRIIQMNMEIALLCAHIMLMFPAEVTEIAALCRVVSIFVHFFFTACFMFMLLEALHMYSLVAFVVKKDGMFSRVQNTLIGWGVSAFVILCCMCFEFENYGGKYHCWLQMDTPLVYGQFVPVIIIIILTFTLIEAAGAADFKPLKGVDKGQLLSAKISQRTNLIIMPLVFSHWMIGMLSEYEQNLPLYGTFSILNGVTGVAVFLLHCSNNQQVRNKLKGCYQSMCKGSGGAK</sequence>
<dbReference type="InterPro" id="IPR036383">
    <property type="entry name" value="TSP1_rpt_sf"/>
</dbReference>
<name>A0AAN8XLA8_HALRR</name>
<dbReference type="AlphaFoldDB" id="A0AAN8XLA8"/>
<keyword evidence="3 5" id="KW-1133">Transmembrane helix</keyword>
<dbReference type="SMART" id="SM00209">
    <property type="entry name" value="TSP1"/>
    <property type="match status" value="2"/>
</dbReference>
<dbReference type="GO" id="GO:0007166">
    <property type="term" value="P:cell surface receptor signaling pathway"/>
    <property type="evidence" value="ECO:0007669"/>
    <property type="project" value="InterPro"/>
</dbReference>
<evidence type="ECO:0000256" key="2">
    <source>
        <dbReference type="ARBA" id="ARBA00022692"/>
    </source>
</evidence>
<comment type="subcellular location">
    <subcellularLocation>
        <location evidence="1">Membrane</location>
        <topology evidence="1">Multi-pass membrane protein</topology>
    </subcellularLocation>
</comment>
<dbReference type="PANTHER" id="PTHR12011">
    <property type="entry name" value="ADHESION G-PROTEIN COUPLED RECEPTOR"/>
    <property type="match status" value="1"/>
</dbReference>
<dbReference type="Proteomes" id="UP001381693">
    <property type="component" value="Unassembled WGS sequence"/>
</dbReference>
<proteinExistence type="predicted"/>
<evidence type="ECO:0000256" key="1">
    <source>
        <dbReference type="ARBA" id="ARBA00004141"/>
    </source>
</evidence>
<dbReference type="PROSITE" id="PS50092">
    <property type="entry name" value="TSP1"/>
    <property type="match status" value="2"/>
</dbReference>
<evidence type="ECO:0000256" key="4">
    <source>
        <dbReference type="ARBA" id="ARBA00023136"/>
    </source>
</evidence>
<keyword evidence="9" id="KW-1185">Reference proteome</keyword>
<feature type="chain" id="PRO_5042865390" description="G-protein coupled receptors family 2 profile 2 domain-containing protein" evidence="6">
    <location>
        <begin position="20"/>
        <end position="465"/>
    </location>
</feature>
<evidence type="ECO:0000256" key="5">
    <source>
        <dbReference type="SAM" id="Phobius"/>
    </source>
</evidence>
<gene>
    <name evidence="8" type="ORF">SK128_018351</name>
</gene>
<keyword evidence="4 5" id="KW-0472">Membrane</keyword>